<accession>A0A3P7Z327</accession>
<protein>
    <submittedName>
        <fullName evidence="3">Transposase</fullName>
    </submittedName>
</protein>
<evidence type="ECO:0000313" key="3">
    <source>
        <dbReference type="WBParaSite" id="HPBE_0000733401-mRNA-1"/>
    </source>
</evidence>
<dbReference type="Proteomes" id="UP000050761">
    <property type="component" value="Unassembled WGS sequence"/>
</dbReference>
<evidence type="ECO:0000313" key="1">
    <source>
        <dbReference type="EMBL" id="VDO71803.1"/>
    </source>
</evidence>
<dbReference type="WBParaSite" id="HPBE_0000733401-mRNA-1">
    <property type="protein sequence ID" value="HPBE_0000733401-mRNA-1"/>
    <property type="gene ID" value="HPBE_0000733401"/>
</dbReference>
<keyword evidence="2" id="KW-1185">Reference proteome</keyword>
<accession>A0A183FJU8</accession>
<sequence length="51" mass="6076">MLRRYRLRYRKACAKSQLRRFDEMMTRVGRGTITGTPLSPNEQVLRAVCCW</sequence>
<gene>
    <name evidence="1" type="ORF">HPBE_LOCUS7335</name>
</gene>
<name>A0A183FJU8_HELPZ</name>
<proteinExistence type="predicted"/>
<dbReference type="EMBL" id="UZAH01025861">
    <property type="protein sequence ID" value="VDO71803.1"/>
    <property type="molecule type" value="Genomic_DNA"/>
</dbReference>
<reference evidence="1 2" key="1">
    <citation type="submission" date="2018-11" db="EMBL/GenBank/DDBJ databases">
        <authorList>
            <consortium name="Pathogen Informatics"/>
        </authorList>
    </citation>
    <scope>NUCLEOTIDE SEQUENCE [LARGE SCALE GENOMIC DNA]</scope>
</reference>
<organism evidence="2 3">
    <name type="scientific">Heligmosomoides polygyrus</name>
    <name type="common">Parasitic roundworm</name>
    <dbReference type="NCBI Taxonomy" id="6339"/>
    <lineage>
        <taxon>Eukaryota</taxon>
        <taxon>Metazoa</taxon>
        <taxon>Ecdysozoa</taxon>
        <taxon>Nematoda</taxon>
        <taxon>Chromadorea</taxon>
        <taxon>Rhabditida</taxon>
        <taxon>Rhabditina</taxon>
        <taxon>Rhabditomorpha</taxon>
        <taxon>Strongyloidea</taxon>
        <taxon>Heligmosomidae</taxon>
        <taxon>Heligmosomoides</taxon>
    </lineage>
</organism>
<reference evidence="3" key="2">
    <citation type="submission" date="2019-09" db="UniProtKB">
        <authorList>
            <consortium name="WormBaseParasite"/>
        </authorList>
    </citation>
    <scope>IDENTIFICATION</scope>
</reference>
<dbReference type="OrthoDB" id="5843320at2759"/>
<dbReference type="AlphaFoldDB" id="A0A183FJU8"/>
<evidence type="ECO:0000313" key="2">
    <source>
        <dbReference type="Proteomes" id="UP000050761"/>
    </source>
</evidence>